<keyword evidence="2 4" id="KW-0863">Zinc-finger</keyword>
<dbReference type="InterPro" id="IPR004331">
    <property type="entry name" value="SPX_dom"/>
</dbReference>
<evidence type="ECO:0000256" key="4">
    <source>
        <dbReference type="PROSITE-ProRule" id="PRU00175"/>
    </source>
</evidence>
<dbReference type="RefSeq" id="XP_066802749.1">
    <property type="nucleotide sequence ID" value="XM_066946357.1"/>
</dbReference>
<feature type="region of interest" description="Disordered" evidence="5">
    <location>
        <begin position="238"/>
        <end position="292"/>
    </location>
</feature>
<accession>A0AAW0YN88</accession>
<dbReference type="GeneID" id="92180508"/>
<dbReference type="Pfam" id="PF13920">
    <property type="entry name" value="zf-C3HC4_3"/>
    <property type="match status" value="1"/>
</dbReference>
<evidence type="ECO:0000313" key="8">
    <source>
        <dbReference type="EMBL" id="KAK8854511.1"/>
    </source>
</evidence>
<dbReference type="InterPro" id="IPR001841">
    <property type="entry name" value="Znf_RING"/>
</dbReference>
<dbReference type="PANTHER" id="PTHR23327:SF51">
    <property type="entry name" value="TRANSCRIPTIONAL REGULATOR OF YEAST FORM ADHERENCE 3"/>
    <property type="match status" value="1"/>
</dbReference>
<dbReference type="PROSITE" id="PS00518">
    <property type="entry name" value="ZF_RING_1"/>
    <property type="match status" value="1"/>
</dbReference>
<feature type="compositionally biased region" description="Polar residues" evidence="5">
    <location>
        <begin position="87"/>
        <end position="105"/>
    </location>
</feature>
<keyword evidence="1" id="KW-0479">Metal-binding</keyword>
<feature type="compositionally biased region" description="Polar residues" evidence="5">
    <location>
        <begin position="272"/>
        <end position="292"/>
    </location>
</feature>
<evidence type="ECO:0000256" key="2">
    <source>
        <dbReference type="ARBA" id="ARBA00022771"/>
    </source>
</evidence>
<organism evidence="8 9">
    <name type="scientific">Kwoniella newhampshirensis</name>
    <dbReference type="NCBI Taxonomy" id="1651941"/>
    <lineage>
        <taxon>Eukaryota</taxon>
        <taxon>Fungi</taxon>
        <taxon>Dikarya</taxon>
        <taxon>Basidiomycota</taxon>
        <taxon>Agaricomycotina</taxon>
        <taxon>Tremellomycetes</taxon>
        <taxon>Tremellales</taxon>
        <taxon>Cryptococcaceae</taxon>
        <taxon>Kwoniella</taxon>
    </lineage>
</organism>
<reference evidence="8 9" key="1">
    <citation type="journal article" date="2024" name="bioRxiv">
        <title>Comparative genomics of Cryptococcus and Kwoniella reveals pathogenesis evolution and contrasting karyotype dynamics via intercentromeric recombination or chromosome fusion.</title>
        <authorList>
            <person name="Coelho M.A."/>
            <person name="David-Palma M."/>
            <person name="Shea T."/>
            <person name="Bowers K."/>
            <person name="McGinley-Smith S."/>
            <person name="Mohammad A.W."/>
            <person name="Gnirke A."/>
            <person name="Yurkov A.M."/>
            <person name="Nowrousian M."/>
            <person name="Sun S."/>
            <person name="Cuomo C.A."/>
            <person name="Heitman J."/>
        </authorList>
    </citation>
    <scope>NUCLEOTIDE SEQUENCE [LARGE SCALE GENOMIC DNA]</scope>
    <source>
        <strain evidence="8 9">CBS 13917</strain>
    </source>
</reference>
<keyword evidence="9" id="KW-1185">Reference proteome</keyword>
<dbReference type="EMBL" id="JBCAWK010000006">
    <property type="protein sequence ID" value="KAK8854511.1"/>
    <property type="molecule type" value="Genomic_DNA"/>
</dbReference>
<name>A0AAW0YN88_9TREE</name>
<proteinExistence type="predicted"/>
<dbReference type="PROSITE" id="PS51382">
    <property type="entry name" value="SPX"/>
    <property type="match status" value="1"/>
</dbReference>
<dbReference type="PANTHER" id="PTHR23327">
    <property type="entry name" value="RING FINGER PROTEIN 127"/>
    <property type="match status" value="1"/>
</dbReference>
<dbReference type="InterPro" id="IPR017907">
    <property type="entry name" value="Znf_RING_CS"/>
</dbReference>
<feature type="compositionally biased region" description="Basic and acidic residues" evidence="5">
    <location>
        <begin position="261"/>
        <end position="271"/>
    </location>
</feature>
<dbReference type="GO" id="GO:0008270">
    <property type="term" value="F:zinc ion binding"/>
    <property type="evidence" value="ECO:0007669"/>
    <property type="project" value="UniProtKB-KW"/>
</dbReference>
<protein>
    <recommendedName>
        <fullName evidence="10">SPX domain-containing protein</fullName>
    </recommendedName>
</protein>
<evidence type="ECO:0000259" key="6">
    <source>
        <dbReference type="PROSITE" id="PS50089"/>
    </source>
</evidence>
<dbReference type="Gene3D" id="3.30.40.10">
    <property type="entry name" value="Zinc/RING finger domain, C3HC4 (zinc finger)"/>
    <property type="match status" value="1"/>
</dbReference>
<dbReference type="Proteomes" id="UP001388673">
    <property type="component" value="Unassembled WGS sequence"/>
</dbReference>
<dbReference type="AlphaFoldDB" id="A0AAW0YN88"/>
<dbReference type="SUPFAM" id="SSF57850">
    <property type="entry name" value="RING/U-box"/>
    <property type="match status" value="1"/>
</dbReference>
<dbReference type="InterPro" id="IPR013083">
    <property type="entry name" value="Znf_RING/FYVE/PHD"/>
</dbReference>
<evidence type="ECO:0008006" key="10">
    <source>
        <dbReference type="Google" id="ProtNLM"/>
    </source>
</evidence>
<evidence type="ECO:0000256" key="1">
    <source>
        <dbReference type="ARBA" id="ARBA00022723"/>
    </source>
</evidence>
<keyword evidence="3" id="KW-0862">Zinc</keyword>
<dbReference type="SMART" id="SM00184">
    <property type="entry name" value="RING"/>
    <property type="match status" value="1"/>
</dbReference>
<sequence length="703" mass="77640">MKYGKEFQQILEDSSFPPEWKSSAIEYRRLKKIIKDVVNELTAMGLSQEVLHKLLVTEVEEQASQSRVAKLTQGEVRASEYEGDGGNSTTTRNGTASSRSRHQPQSEVLSLVLDVDQNVGLAPESSAQAQQRSFRFTLPSEESQTNNSRANPNGATVRPLSVAELIAARTSGCEGPSGEIPQTFRGAEEGLEKVAVISKAVADHFGAVKAEYVLAGDANHPVPQLRLHIPPSLDLNTHLSGSSLRSASTEKSETEEEDEDSSKVEQLKRLSDTTPRPFNSFQSPVLPSSPTLNRMRQAKSPIWAISSGADPHDGMQDFSLGDAVVNDEPLLLQSDSLQALVFDHEPSVQEASPSSLTSTPQREVVIPLSSDLAFFSLLTTALTSLSAFHSEQQEAFRASVESLCSTISHSISPQSSIEILPTPFRPMSGGTIGTLADTHTTPSKTSKKDLYAWREIFTLWIEAEIFESSAERDRGERTVEQAEARLKRFADEVIKRGLGDRRTMKGKRVREAWEEFLRLNVLLLDLKRFQLANINAARKILKKHDKRTALTASSGFPNLVRSSLSNQVDKDGNVSTWTSYNTSLPHILLASLTTTLLPILPSLDDYACLICTSIAFKPIRLNCGHLFCVRCLVKMQKAGTAECPLCRSKVVLLANRSSLDLAVMKFMKEWFPREVKVKQKENELEAAKEQALETGMDTRCRIM</sequence>
<evidence type="ECO:0000313" key="9">
    <source>
        <dbReference type="Proteomes" id="UP001388673"/>
    </source>
</evidence>
<gene>
    <name evidence="8" type="ORF">IAR55_003250</name>
</gene>
<feature type="compositionally biased region" description="Polar residues" evidence="5">
    <location>
        <begin position="238"/>
        <end position="247"/>
    </location>
</feature>
<feature type="region of interest" description="Disordered" evidence="5">
    <location>
        <begin position="66"/>
        <end position="105"/>
    </location>
</feature>
<evidence type="ECO:0000256" key="3">
    <source>
        <dbReference type="ARBA" id="ARBA00022833"/>
    </source>
</evidence>
<dbReference type="KEGG" id="kne:92180508"/>
<evidence type="ECO:0000256" key="5">
    <source>
        <dbReference type="SAM" id="MobiDB-lite"/>
    </source>
</evidence>
<comment type="caution">
    <text evidence="8">The sequence shown here is derived from an EMBL/GenBank/DDBJ whole genome shotgun (WGS) entry which is preliminary data.</text>
</comment>
<evidence type="ECO:0000259" key="7">
    <source>
        <dbReference type="PROSITE" id="PS51382"/>
    </source>
</evidence>
<dbReference type="PROSITE" id="PS50089">
    <property type="entry name" value="ZF_RING_2"/>
    <property type="match status" value="1"/>
</dbReference>
<feature type="domain" description="SPX" evidence="7">
    <location>
        <begin position="1"/>
        <end position="558"/>
    </location>
</feature>
<dbReference type="Pfam" id="PF03105">
    <property type="entry name" value="SPX"/>
    <property type="match status" value="1"/>
</dbReference>
<feature type="domain" description="RING-type" evidence="6">
    <location>
        <begin position="608"/>
        <end position="647"/>
    </location>
</feature>